<reference evidence="2 3" key="1">
    <citation type="submission" date="2019-11" db="EMBL/GenBank/DDBJ databases">
        <title>Whole genome sequence of Oryza granulata.</title>
        <authorList>
            <person name="Li W."/>
        </authorList>
    </citation>
    <scope>NUCLEOTIDE SEQUENCE [LARGE SCALE GENOMIC DNA]</scope>
    <source>
        <strain evidence="3">cv. Menghai</strain>
        <tissue evidence="2">Leaf</tissue>
    </source>
</reference>
<accession>A0A6G1FF13</accession>
<keyword evidence="3" id="KW-1185">Reference proteome</keyword>
<dbReference type="OrthoDB" id="667144at2759"/>
<feature type="transmembrane region" description="Helical" evidence="1">
    <location>
        <begin position="21"/>
        <end position="47"/>
    </location>
</feature>
<gene>
    <name evidence="2" type="ORF">E2562_032466</name>
</gene>
<keyword evidence="1" id="KW-1133">Transmembrane helix</keyword>
<sequence length="245" mass="26062">MALLRALRGKLNECTQRLRGNSFHACSSSGLLLLLSVLVALFCSTAFSSLVVFFLPLVASTSICCAAVYLLVAASESEGGAAAKEVVLVSGDRAEVGMLQVFDGANATVYAAGAGGRRDVDVTRVGCFLHYRSGGAAGGGGWTKRGVDQDGEEVVFAGRLAATGGGQDGDDGRELEEELAALRVDRLAEGVWDSYFGGWSRWNYVTDEKDRLLSSQLQHPTNHIHEPERNAEACDFILPRTALFA</sequence>
<keyword evidence="1" id="KW-0472">Membrane</keyword>
<comment type="caution">
    <text evidence="2">The sequence shown here is derived from an EMBL/GenBank/DDBJ whole genome shotgun (WGS) entry which is preliminary data.</text>
</comment>
<protein>
    <submittedName>
        <fullName evidence="2">Uncharacterized protein</fullName>
    </submittedName>
</protein>
<keyword evidence="1" id="KW-0812">Transmembrane</keyword>
<name>A0A6G1FF13_9ORYZ</name>
<evidence type="ECO:0000313" key="3">
    <source>
        <dbReference type="Proteomes" id="UP000479710"/>
    </source>
</evidence>
<feature type="transmembrane region" description="Helical" evidence="1">
    <location>
        <begin position="53"/>
        <end position="74"/>
    </location>
</feature>
<dbReference type="EMBL" id="SPHZ02000001">
    <property type="protein sequence ID" value="KAF0935382.1"/>
    <property type="molecule type" value="Genomic_DNA"/>
</dbReference>
<dbReference type="Proteomes" id="UP000479710">
    <property type="component" value="Unassembled WGS sequence"/>
</dbReference>
<evidence type="ECO:0000256" key="1">
    <source>
        <dbReference type="SAM" id="Phobius"/>
    </source>
</evidence>
<evidence type="ECO:0000313" key="2">
    <source>
        <dbReference type="EMBL" id="KAF0935382.1"/>
    </source>
</evidence>
<organism evidence="2 3">
    <name type="scientific">Oryza meyeriana var. granulata</name>
    <dbReference type="NCBI Taxonomy" id="110450"/>
    <lineage>
        <taxon>Eukaryota</taxon>
        <taxon>Viridiplantae</taxon>
        <taxon>Streptophyta</taxon>
        <taxon>Embryophyta</taxon>
        <taxon>Tracheophyta</taxon>
        <taxon>Spermatophyta</taxon>
        <taxon>Magnoliopsida</taxon>
        <taxon>Liliopsida</taxon>
        <taxon>Poales</taxon>
        <taxon>Poaceae</taxon>
        <taxon>BOP clade</taxon>
        <taxon>Oryzoideae</taxon>
        <taxon>Oryzeae</taxon>
        <taxon>Oryzinae</taxon>
        <taxon>Oryza</taxon>
        <taxon>Oryza meyeriana</taxon>
    </lineage>
</organism>
<proteinExistence type="predicted"/>
<dbReference type="AlphaFoldDB" id="A0A6G1FF13"/>